<reference evidence="2" key="1">
    <citation type="submission" date="2016-10" db="EMBL/GenBank/DDBJ databases">
        <authorList>
            <person name="Varghese N."/>
            <person name="Submissions S."/>
        </authorList>
    </citation>
    <scope>NUCLEOTIDE SEQUENCE [LARGE SCALE GENOMIC DNA]</scope>
    <source>
        <strain evidence="2">XJ109</strain>
    </source>
</reference>
<dbReference type="OrthoDB" id="2922403at2"/>
<dbReference type="STRING" id="684065.SAMN05421738_108122"/>
<evidence type="ECO:0000313" key="1">
    <source>
        <dbReference type="EMBL" id="SFN21696.1"/>
    </source>
</evidence>
<dbReference type="InterPro" id="IPR029069">
    <property type="entry name" value="HotDog_dom_sf"/>
</dbReference>
<keyword evidence="2" id="KW-1185">Reference proteome</keyword>
<gene>
    <name evidence="1" type="ORF">SAMN05421738_108122</name>
</gene>
<dbReference type="Proteomes" id="UP000199149">
    <property type="component" value="Unassembled WGS sequence"/>
</dbReference>
<dbReference type="InterPro" id="IPR016776">
    <property type="entry name" value="ApeP-like_dehydratase"/>
</dbReference>
<dbReference type="AlphaFoldDB" id="A0A1I4X8D1"/>
<organism evidence="1 2">
    <name type="scientific">Algoriella xinjiangensis</name>
    <dbReference type="NCBI Taxonomy" id="684065"/>
    <lineage>
        <taxon>Bacteria</taxon>
        <taxon>Pseudomonadati</taxon>
        <taxon>Bacteroidota</taxon>
        <taxon>Flavobacteriia</taxon>
        <taxon>Flavobacteriales</taxon>
        <taxon>Weeksellaceae</taxon>
        <taxon>Algoriella</taxon>
    </lineage>
</organism>
<protein>
    <submittedName>
        <fullName evidence="1">3-hydroxymyristoyl/3-hydroxydecanoyl-(Acyl carrier protein) dehydratase</fullName>
    </submittedName>
</protein>
<name>A0A1I4X8D1_9FLAO</name>
<dbReference type="SUPFAM" id="SSF54637">
    <property type="entry name" value="Thioesterase/thiol ester dehydrase-isomerase"/>
    <property type="match status" value="1"/>
</dbReference>
<dbReference type="Pfam" id="PF22817">
    <property type="entry name" value="ApeP-like"/>
    <property type="match status" value="1"/>
</dbReference>
<accession>A0A1I4X8D1</accession>
<dbReference type="RefSeq" id="WP_092908361.1">
    <property type="nucleotide sequence ID" value="NZ_FOUZ01000008.1"/>
</dbReference>
<dbReference type="EMBL" id="FOUZ01000008">
    <property type="protein sequence ID" value="SFN21696.1"/>
    <property type="molecule type" value="Genomic_DNA"/>
</dbReference>
<dbReference type="Gene3D" id="3.10.129.10">
    <property type="entry name" value="Hotdog Thioesterase"/>
    <property type="match status" value="1"/>
</dbReference>
<evidence type="ECO:0000313" key="2">
    <source>
        <dbReference type="Proteomes" id="UP000199149"/>
    </source>
</evidence>
<proteinExistence type="predicted"/>
<sequence>MDNIQLPNRDSAFIEKLIPQRNPIIMVDAIYQHELNKVVGGLTIKTSSIFVNQDEMKEPGILEHMAQTVALYTGCHFYINKQEAPTGYIGSMKGIEIFRYPKVGENLKTEVEILHEIMGVSLVKIETKVDNEIIAKGEMKTVIAEG</sequence>